<evidence type="ECO:0000256" key="7">
    <source>
        <dbReference type="ARBA" id="ARBA00022946"/>
    </source>
</evidence>
<dbReference type="InterPro" id="IPR035980">
    <property type="entry name" value="Ribosomal_bS6_sf"/>
</dbReference>
<dbReference type="EMBL" id="JANAVB010026349">
    <property type="protein sequence ID" value="KAJ6819271.1"/>
    <property type="molecule type" value="Genomic_DNA"/>
</dbReference>
<dbReference type="Gene3D" id="3.30.70.60">
    <property type="match status" value="1"/>
</dbReference>
<organism evidence="11 12">
    <name type="scientific">Iris pallida</name>
    <name type="common">Sweet iris</name>
    <dbReference type="NCBI Taxonomy" id="29817"/>
    <lineage>
        <taxon>Eukaryota</taxon>
        <taxon>Viridiplantae</taxon>
        <taxon>Streptophyta</taxon>
        <taxon>Embryophyta</taxon>
        <taxon>Tracheophyta</taxon>
        <taxon>Spermatophyta</taxon>
        <taxon>Magnoliopsida</taxon>
        <taxon>Liliopsida</taxon>
        <taxon>Asparagales</taxon>
        <taxon>Iridaceae</taxon>
        <taxon>Iridoideae</taxon>
        <taxon>Irideae</taxon>
        <taxon>Iris</taxon>
    </lineage>
</organism>
<dbReference type="GO" id="GO:0009507">
    <property type="term" value="C:chloroplast"/>
    <property type="evidence" value="ECO:0007669"/>
    <property type="project" value="UniProtKB-SubCell"/>
</dbReference>
<evidence type="ECO:0000256" key="10">
    <source>
        <dbReference type="SAM" id="MobiDB-lite"/>
    </source>
</evidence>
<protein>
    <submittedName>
        <fullName evidence="11">30S ribosomal protein S6 alpha, chloroplastic</fullName>
    </submittedName>
</protein>
<feature type="compositionally biased region" description="Acidic residues" evidence="10">
    <location>
        <begin position="75"/>
        <end position="84"/>
    </location>
</feature>
<keyword evidence="6" id="KW-0694">RNA-binding</keyword>
<dbReference type="InterPro" id="IPR000529">
    <property type="entry name" value="Ribosomal_bS6"/>
</dbReference>
<evidence type="ECO:0000256" key="2">
    <source>
        <dbReference type="ARBA" id="ARBA00009512"/>
    </source>
</evidence>
<dbReference type="Pfam" id="PF01250">
    <property type="entry name" value="Ribosomal_S6"/>
    <property type="match status" value="1"/>
</dbReference>
<dbReference type="HAMAP" id="MF_00360">
    <property type="entry name" value="Ribosomal_bS6"/>
    <property type="match status" value="1"/>
</dbReference>
<evidence type="ECO:0000256" key="9">
    <source>
        <dbReference type="ARBA" id="ARBA00023274"/>
    </source>
</evidence>
<dbReference type="GO" id="GO:0006412">
    <property type="term" value="P:translation"/>
    <property type="evidence" value="ECO:0007669"/>
    <property type="project" value="InterPro"/>
</dbReference>
<keyword evidence="5" id="KW-0699">rRNA-binding</keyword>
<dbReference type="Proteomes" id="UP001140949">
    <property type="component" value="Unassembled WGS sequence"/>
</dbReference>
<comment type="subcellular location">
    <subcellularLocation>
        <location evidence="1">Plastid</location>
        <location evidence="1">Chloroplast</location>
    </subcellularLocation>
</comment>
<sequence length="223" mass="24495">MAASIALITPVVSCYSSHNSLLSSSFQRSPLRICVPSTTKAATRRRRRSSSVRALTLDLSGGSFFERRSRGGGDGVEEEEEEDLSGIGLGLGGDGPSAAAATAASEDKEEPQCPPGLRQYETMAVLRPDMTEDERLSLTQRYEELLVAGGGMYVEVFNRGVIPLAYAIKKKNKAGETNNYLDGIYLLFTYFTKPESMGVLESRLKADDDVIRFSSFKIRKRKY</sequence>
<dbReference type="PANTHER" id="PTHR21011:SF16">
    <property type="entry name" value="SMALL RIBOSOMAL SUBUNIT PROTEIN BS6C ALPHA"/>
    <property type="match status" value="1"/>
</dbReference>
<evidence type="ECO:0000256" key="3">
    <source>
        <dbReference type="ARBA" id="ARBA00022528"/>
    </source>
</evidence>
<feature type="region of interest" description="Disordered" evidence="10">
    <location>
        <begin position="66"/>
        <end position="116"/>
    </location>
</feature>
<dbReference type="AlphaFoldDB" id="A0AAX6FTI8"/>
<dbReference type="SUPFAM" id="SSF54995">
    <property type="entry name" value="Ribosomal protein S6"/>
    <property type="match status" value="1"/>
</dbReference>
<dbReference type="GO" id="GO:0005840">
    <property type="term" value="C:ribosome"/>
    <property type="evidence" value="ECO:0007669"/>
    <property type="project" value="UniProtKB-KW"/>
</dbReference>
<evidence type="ECO:0000256" key="4">
    <source>
        <dbReference type="ARBA" id="ARBA00022640"/>
    </source>
</evidence>
<accession>A0AAX6FTI8</accession>
<dbReference type="InterPro" id="IPR014717">
    <property type="entry name" value="Transl_elong_EF1B/ribsomal_bS6"/>
</dbReference>
<dbReference type="GO" id="GO:0003735">
    <property type="term" value="F:structural constituent of ribosome"/>
    <property type="evidence" value="ECO:0007669"/>
    <property type="project" value="InterPro"/>
</dbReference>
<evidence type="ECO:0000313" key="11">
    <source>
        <dbReference type="EMBL" id="KAJ6819271.1"/>
    </source>
</evidence>
<comment type="similarity">
    <text evidence="2">Belongs to the bacterial ribosomal protein bS6 family.</text>
</comment>
<name>A0AAX6FTI8_IRIPA</name>
<dbReference type="FunFam" id="3.30.70.60:FF:000006">
    <property type="entry name" value="30S ribosomal protein S6 alpha, chloroplastic"/>
    <property type="match status" value="1"/>
</dbReference>
<keyword evidence="3" id="KW-0150">Chloroplast</keyword>
<evidence type="ECO:0000313" key="12">
    <source>
        <dbReference type="Proteomes" id="UP001140949"/>
    </source>
</evidence>
<comment type="caution">
    <text evidence="11">The sequence shown here is derived from an EMBL/GenBank/DDBJ whole genome shotgun (WGS) entry which is preliminary data.</text>
</comment>
<gene>
    <name evidence="11" type="ORF">M6B38_403220</name>
</gene>
<evidence type="ECO:0000256" key="6">
    <source>
        <dbReference type="ARBA" id="ARBA00022884"/>
    </source>
</evidence>
<reference evidence="11" key="2">
    <citation type="submission" date="2023-04" db="EMBL/GenBank/DDBJ databases">
        <authorList>
            <person name="Bruccoleri R.E."/>
            <person name="Oakeley E.J."/>
            <person name="Faust A.-M."/>
            <person name="Dessus-Babus S."/>
            <person name="Altorfer M."/>
            <person name="Burckhardt D."/>
            <person name="Oertli M."/>
            <person name="Naumann U."/>
            <person name="Petersen F."/>
            <person name="Wong J."/>
        </authorList>
    </citation>
    <scope>NUCLEOTIDE SEQUENCE</scope>
    <source>
        <strain evidence="11">GSM-AAB239-AS_SAM_17_03QT</strain>
        <tissue evidence="11">Leaf</tissue>
    </source>
</reference>
<evidence type="ECO:0000256" key="5">
    <source>
        <dbReference type="ARBA" id="ARBA00022730"/>
    </source>
</evidence>
<dbReference type="GO" id="GO:0070181">
    <property type="term" value="F:small ribosomal subunit rRNA binding"/>
    <property type="evidence" value="ECO:0007669"/>
    <property type="project" value="TreeGrafter"/>
</dbReference>
<reference evidence="11" key="1">
    <citation type="journal article" date="2023" name="GigaByte">
        <title>Genome assembly of the bearded iris, Iris pallida Lam.</title>
        <authorList>
            <person name="Bruccoleri R.E."/>
            <person name="Oakeley E.J."/>
            <person name="Faust A.M.E."/>
            <person name="Altorfer M."/>
            <person name="Dessus-Babus S."/>
            <person name="Burckhardt D."/>
            <person name="Oertli M."/>
            <person name="Naumann U."/>
            <person name="Petersen F."/>
            <person name="Wong J."/>
        </authorList>
    </citation>
    <scope>NUCLEOTIDE SEQUENCE</scope>
    <source>
        <strain evidence="11">GSM-AAB239-AS_SAM_17_03QT</strain>
    </source>
</reference>
<dbReference type="GO" id="GO:1990904">
    <property type="term" value="C:ribonucleoprotein complex"/>
    <property type="evidence" value="ECO:0007669"/>
    <property type="project" value="UniProtKB-KW"/>
</dbReference>
<keyword evidence="8 11" id="KW-0689">Ribosomal protein</keyword>
<evidence type="ECO:0000256" key="1">
    <source>
        <dbReference type="ARBA" id="ARBA00004229"/>
    </source>
</evidence>
<dbReference type="InterPro" id="IPR020814">
    <property type="entry name" value="Ribosomal_S6_plastid/chlpt"/>
</dbReference>
<keyword evidence="7" id="KW-0809">Transit peptide</keyword>
<proteinExistence type="inferred from homology"/>
<keyword evidence="4" id="KW-0934">Plastid</keyword>
<dbReference type="CDD" id="cd15487">
    <property type="entry name" value="bS6_chloro_cyano"/>
    <property type="match status" value="1"/>
</dbReference>
<dbReference type="PANTHER" id="PTHR21011">
    <property type="entry name" value="MITOCHONDRIAL 28S RIBOSOMAL PROTEIN S6"/>
    <property type="match status" value="1"/>
</dbReference>
<keyword evidence="12" id="KW-1185">Reference proteome</keyword>
<keyword evidence="9" id="KW-0687">Ribonucleoprotein</keyword>
<evidence type="ECO:0000256" key="8">
    <source>
        <dbReference type="ARBA" id="ARBA00022980"/>
    </source>
</evidence>